<evidence type="ECO:0000256" key="1">
    <source>
        <dbReference type="ARBA" id="ARBA00022574"/>
    </source>
</evidence>
<dbReference type="InterPro" id="IPR019775">
    <property type="entry name" value="WD40_repeat_CS"/>
</dbReference>
<comment type="caution">
    <text evidence="4">The sequence shown here is derived from an EMBL/GenBank/DDBJ whole genome shotgun (WGS) entry which is preliminary data.</text>
</comment>
<proteinExistence type="predicted"/>
<keyword evidence="5" id="KW-1185">Reference proteome</keyword>
<dbReference type="Proteomes" id="UP000738325">
    <property type="component" value="Unassembled WGS sequence"/>
</dbReference>
<dbReference type="InterPro" id="IPR001680">
    <property type="entry name" value="WD40_rpt"/>
</dbReference>
<name>A0A9P6R619_9FUNG</name>
<evidence type="ECO:0000256" key="2">
    <source>
        <dbReference type="ARBA" id="ARBA00022737"/>
    </source>
</evidence>
<dbReference type="OrthoDB" id="2421814at2759"/>
<dbReference type="InterPro" id="IPR015943">
    <property type="entry name" value="WD40/YVTN_repeat-like_dom_sf"/>
</dbReference>
<evidence type="ECO:0000313" key="5">
    <source>
        <dbReference type="Proteomes" id="UP000738325"/>
    </source>
</evidence>
<feature type="non-terminal residue" evidence="4">
    <location>
        <position position="123"/>
    </location>
</feature>
<keyword evidence="2" id="KW-0677">Repeat</keyword>
<keyword evidence="1 3" id="KW-0853">WD repeat</keyword>
<evidence type="ECO:0000313" key="4">
    <source>
        <dbReference type="EMBL" id="KAG0310577.1"/>
    </source>
</evidence>
<dbReference type="AlphaFoldDB" id="A0A9P6R619"/>
<gene>
    <name evidence="4" type="ORF">BGZ99_000294</name>
</gene>
<dbReference type="EMBL" id="JAAAIP010001043">
    <property type="protein sequence ID" value="KAG0310577.1"/>
    <property type="molecule type" value="Genomic_DNA"/>
</dbReference>
<sequence>GRQIVTSSEDKKARLWDANSGQSLVVMEDLLAVRIVDWNATLKSICFVTGGHDSIYLWKVMEEEDYYQVRLHRRLMQDRLSVLNTSIQDAQGLSDINMQLLRQREAVGDPILQSSLGEASWKP</sequence>
<accession>A0A9P6R619</accession>
<reference evidence="4" key="1">
    <citation type="journal article" date="2020" name="Fungal Divers.">
        <title>Resolving the Mortierellaceae phylogeny through synthesis of multi-gene phylogenetics and phylogenomics.</title>
        <authorList>
            <person name="Vandepol N."/>
            <person name="Liber J."/>
            <person name="Desiro A."/>
            <person name="Na H."/>
            <person name="Kennedy M."/>
            <person name="Barry K."/>
            <person name="Grigoriev I.V."/>
            <person name="Miller A.N."/>
            <person name="O'Donnell K."/>
            <person name="Stajich J.E."/>
            <person name="Bonito G."/>
        </authorList>
    </citation>
    <scope>NUCLEOTIDE SEQUENCE</scope>
    <source>
        <strain evidence="4">REB-010B</strain>
    </source>
</reference>
<feature type="repeat" description="WD" evidence="3">
    <location>
        <begin position="1"/>
        <end position="26"/>
    </location>
</feature>
<dbReference type="PROSITE" id="PS50082">
    <property type="entry name" value="WD_REPEATS_2"/>
    <property type="match status" value="1"/>
</dbReference>
<evidence type="ECO:0000256" key="3">
    <source>
        <dbReference type="PROSITE-ProRule" id="PRU00221"/>
    </source>
</evidence>
<dbReference type="PROSITE" id="PS00678">
    <property type="entry name" value="WD_REPEATS_1"/>
    <property type="match status" value="1"/>
</dbReference>
<dbReference type="InterPro" id="IPR036322">
    <property type="entry name" value="WD40_repeat_dom_sf"/>
</dbReference>
<feature type="non-terminal residue" evidence="4">
    <location>
        <position position="1"/>
    </location>
</feature>
<organism evidence="4 5">
    <name type="scientific">Dissophora globulifera</name>
    <dbReference type="NCBI Taxonomy" id="979702"/>
    <lineage>
        <taxon>Eukaryota</taxon>
        <taxon>Fungi</taxon>
        <taxon>Fungi incertae sedis</taxon>
        <taxon>Mucoromycota</taxon>
        <taxon>Mortierellomycotina</taxon>
        <taxon>Mortierellomycetes</taxon>
        <taxon>Mortierellales</taxon>
        <taxon>Mortierellaceae</taxon>
        <taxon>Dissophora</taxon>
    </lineage>
</organism>
<protein>
    <submittedName>
        <fullName evidence="4">Uncharacterized protein</fullName>
    </submittedName>
</protein>
<dbReference type="SUPFAM" id="SSF50978">
    <property type="entry name" value="WD40 repeat-like"/>
    <property type="match status" value="1"/>
</dbReference>
<dbReference type="Gene3D" id="2.130.10.10">
    <property type="entry name" value="YVTN repeat-like/Quinoprotein amine dehydrogenase"/>
    <property type="match status" value="1"/>
</dbReference>